<evidence type="ECO:0000256" key="1">
    <source>
        <dbReference type="ARBA" id="ARBA00023015"/>
    </source>
</evidence>
<dbReference type="SUPFAM" id="SSF46689">
    <property type="entry name" value="Homeodomain-like"/>
    <property type="match status" value="1"/>
</dbReference>
<sequence length="72" mass="7992">MTGEDPRGLPVSRIEERNIRVDHARELLETTALSIDRIAEHSGLGSAANLRHHFTRTVGVPPSAYRKAFSAR</sequence>
<dbReference type="PROSITE" id="PS00041">
    <property type="entry name" value="HTH_ARAC_FAMILY_1"/>
    <property type="match status" value="1"/>
</dbReference>
<keyword evidence="6" id="KW-1185">Reference proteome</keyword>
<dbReference type="InterPro" id="IPR009057">
    <property type="entry name" value="Homeodomain-like_sf"/>
</dbReference>
<gene>
    <name evidence="5" type="ORF">GCM10023196_019090</name>
</gene>
<protein>
    <recommendedName>
        <fullName evidence="4">HTH araC/xylS-type domain-containing protein</fullName>
    </recommendedName>
</protein>
<dbReference type="RefSeq" id="WP_345430288.1">
    <property type="nucleotide sequence ID" value="NZ_BAABHK010000002.1"/>
</dbReference>
<proteinExistence type="predicted"/>
<dbReference type="Pfam" id="PF12833">
    <property type="entry name" value="HTH_18"/>
    <property type="match status" value="1"/>
</dbReference>
<keyword evidence="1" id="KW-0805">Transcription regulation</keyword>
<comment type="caution">
    <text evidence="5">The sequence shown here is derived from an EMBL/GenBank/DDBJ whole genome shotgun (WGS) entry which is preliminary data.</text>
</comment>
<evidence type="ECO:0000313" key="5">
    <source>
        <dbReference type="EMBL" id="GAA4623328.1"/>
    </source>
</evidence>
<organism evidence="5 6">
    <name type="scientific">Actinoallomurus vinaceus</name>
    <dbReference type="NCBI Taxonomy" id="1080074"/>
    <lineage>
        <taxon>Bacteria</taxon>
        <taxon>Bacillati</taxon>
        <taxon>Actinomycetota</taxon>
        <taxon>Actinomycetes</taxon>
        <taxon>Streptosporangiales</taxon>
        <taxon>Thermomonosporaceae</taxon>
        <taxon>Actinoallomurus</taxon>
    </lineage>
</organism>
<evidence type="ECO:0000256" key="3">
    <source>
        <dbReference type="ARBA" id="ARBA00023163"/>
    </source>
</evidence>
<keyword evidence="3" id="KW-0804">Transcription</keyword>
<evidence type="ECO:0000313" key="6">
    <source>
        <dbReference type="Proteomes" id="UP001501442"/>
    </source>
</evidence>
<reference evidence="6" key="1">
    <citation type="journal article" date="2019" name="Int. J. Syst. Evol. Microbiol.">
        <title>The Global Catalogue of Microorganisms (GCM) 10K type strain sequencing project: providing services to taxonomists for standard genome sequencing and annotation.</title>
        <authorList>
            <consortium name="The Broad Institute Genomics Platform"/>
            <consortium name="The Broad Institute Genome Sequencing Center for Infectious Disease"/>
            <person name="Wu L."/>
            <person name="Ma J."/>
        </authorList>
    </citation>
    <scope>NUCLEOTIDE SEQUENCE [LARGE SCALE GENOMIC DNA]</scope>
    <source>
        <strain evidence="6">JCM 17939</strain>
    </source>
</reference>
<dbReference type="InterPro" id="IPR018062">
    <property type="entry name" value="HTH_AraC-typ_CS"/>
</dbReference>
<dbReference type="EMBL" id="BAABHK010000002">
    <property type="protein sequence ID" value="GAA4623328.1"/>
    <property type="molecule type" value="Genomic_DNA"/>
</dbReference>
<dbReference type="Proteomes" id="UP001501442">
    <property type="component" value="Unassembled WGS sequence"/>
</dbReference>
<feature type="domain" description="HTH araC/xylS-type" evidence="4">
    <location>
        <begin position="17"/>
        <end position="68"/>
    </location>
</feature>
<name>A0ABP8U684_9ACTN</name>
<evidence type="ECO:0000259" key="4">
    <source>
        <dbReference type="PROSITE" id="PS01124"/>
    </source>
</evidence>
<keyword evidence="2" id="KW-0238">DNA-binding</keyword>
<dbReference type="PROSITE" id="PS01124">
    <property type="entry name" value="HTH_ARAC_FAMILY_2"/>
    <property type="match status" value="1"/>
</dbReference>
<dbReference type="SMART" id="SM00342">
    <property type="entry name" value="HTH_ARAC"/>
    <property type="match status" value="1"/>
</dbReference>
<accession>A0ABP8U684</accession>
<dbReference type="InterPro" id="IPR018060">
    <property type="entry name" value="HTH_AraC"/>
</dbReference>
<dbReference type="Gene3D" id="1.10.10.60">
    <property type="entry name" value="Homeodomain-like"/>
    <property type="match status" value="1"/>
</dbReference>
<evidence type="ECO:0000256" key="2">
    <source>
        <dbReference type="ARBA" id="ARBA00023125"/>
    </source>
</evidence>